<feature type="chain" id="PRO_5037832723" evidence="1">
    <location>
        <begin position="23"/>
        <end position="164"/>
    </location>
</feature>
<proteinExistence type="predicted"/>
<feature type="signal peptide" evidence="1">
    <location>
        <begin position="1"/>
        <end position="22"/>
    </location>
</feature>
<evidence type="ECO:0000259" key="2">
    <source>
        <dbReference type="PROSITE" id="PS50106"/>
    </source>
</evidence>
<dbReference type="InterPro" id="IPR001478">
    <property type="entry name" value="PDZ"/>
</dbReference>
<comment type="caution">
    <text evidence="3">The sequence shown here is derived from an EMBL/GenBank/DDBJ whole genome shotgun (WGS) entry which is preliminary data.</text>
</comment>
<name>A0A956LVI1_UNCEI</name>
<dbReference type="AlphaFoldDB" id="A0A956LVI1"/>
<sequence>MMRMRWILALLAVAAVSAPVLAGEGEKCTANTQECLDYMATRMKNTGWVGIEVNVEEGSPMEVMKVVPDSPAEAAGMKPGDILVAINGLEINQENQEALQKARAESKPGQSVTYTIGRSGEHHDLTLTLGAMPADVLARYIGEHMLQHASTAMSEEKAEANPGS</sequence>
<dbReference type="PROSITE" id="PS50106">
    <property type="entry name" value="PDZ"/>
    <property type="match status" value="1"/>
</dbReference>
<evidence type="ECO:0000256" key="1">
    <source>
        <dbReference type="SAM" id="SignalP"/>
    </source>
</evidence>
<evidence type="ECO:0000313" key="3">
    <source>
        <dbReference type="EMBL" id="MCA9726108.1"/>
    </source>
</evidence>
<dbReference type="InterPro" id="IPR036034">
    <property type="entry name" value="PDZ_sf"/>
</dbReference>
<reference evidence="3" key="1">
    <citation type="submission" date="2020-04" db="EMBL/GenBank/DDBJ databases">
        <authorList>
            <person name="Zhang T."/>
        </authorList>
    </citation>
    <scope>NUCLEOTIDE SEQUENCE</scope>
    <source>
        <strain evidence="3">HKST-UBA01</strain>
    </source>
</reference>
<dbReference type="Proteomes" id="UP000697710">
    <property type="component" value="Unassembled WGS sequence"/>
</dbReference>
<feature type="domain" description="PDZ" evidence="2">
    <location>
        <begin position="38"/>
        <end position="120"/>
    </location>
</feature>
<dbReference type="SMART" id="SM00228">
    <property type="entry name" value="PDZ"/>
    <property type="match status" value="1"/>
</dbReference>
<keyword evidence="1" id="KW-0732">Signal</keyword>
<dbReference type="Gene3D" id="2.30.42.10">
    <property type="match status" value="1"/>
</dbReference>
<protein>
    <submittedName>
        <fullName evidence="3">PDZ domain-containing protein</fullName>
    </submittedName>
</protein>
<dbReference type="SUPFAM" id="SSF50156">
    <property type="entry name" value="PDZ domain-like"/>
    <property type="match status" value="1"/>
</dbReference>
<accession>A0A956LVI1</accession>
<evidence type="ECO:0000313" key="4">
    <source>
        <dbReference type="Proteomes" id="UP000697710"/>
    </source>
</evidence>
<gene>
    <name evidence="3" type="ORF">KC729_00390</name>
</gene>
<reference evidence="3" key="2">
    <citation type="journal article" date="2021" name="Microbiome">
        <title>Successional dynamics and alternative stable states in a saline activated sludge microbial community over 9 years.</title>
        <authorList>
            <person name="Wang Y."/>
            <person name="Ye J."/>
            <person name="Ju F."/>
            <person name="Liu L."/>
            <person name="Boyd J.A."/>
            <person name="Deng Y."/>
            <person name="Parks D.H."/>
            <person name="Jiang X."/>
            <person name="Yin X."/>
            <person name="Woodcroft B.J."/>
            <person name="Tyson G.W."/>
            <person name="Hugenholtz P."/>
            <person name="Polz M.F."/>
            <person name="Zhang T."/>
        </authorList>
    </citation>
    <scope>NUCLEOTIDE SEQUENCE</scope>
    <source>
        <strain evidence="3">HKST-UBA01</strain>
    </source>
</reference>
<organism evidence="3 4">
    <name type="scientific">Eiseniibacteriota bacterium</name>
    <dbReference type="NCBI Taxonomy" id="2212470"/>
    <lineage>
        <taxon>Bacteria</taxon>
        <taxon>Candidatus Eiseniibacteriota</taxon>
    </lineage>
</organism>
<dbReference type="Pfam" id="PF13180">
    <property type="entry name" value="PDZ_2"/>
    <property type="match status" value="1"/>
</dbReference>
<dbReference type="EMBL" id="JAGQHR010000003">
    <property type="protein sequence ID" value="MCA9726108.1"/>
    <property type="molecule type" value="Genomic_DNA"/>
</dbReference>